<keyword evidence="4 5" id="KW-0472">Membrane</keyword>
<dbReference type="InterPro" id="IPR038770">
    <property type="entry name" value="Na+/solute_symporter_sf"/>
</dbReference>
<keyword evidence="2 5" id="KW-0812">Transmembrane</keyword>
<proteinExistence type="predicted"/>
<keyword evidence="3 5" id="KW-1133">Transmembrane helix</keyword>
<sequence>MATSLAIILLLGLIVNELFTKFKLPGLLGMILLGIVIGPSGFSLLNKDLLTISSDIRKVALIVILLRAGLGTSKNDLKKIGKTAAKLSCIPGLIEGFTIAAIATLILDFSFVQGGMLGFILAAVSPAVVVPFMLEFKNKRLGTNKSIPTLILAASSIDDVFAITIFTTFLGFYGGKKVNIGMKILNIPLSIILGVVIGIVVGLLLIKIFKKYSLRDTKKIIILMSAAIFLTTLEDVLKDKIAIASLLGVMTIGFILLEKYPKVSYRLSVKLNKVWVIAQIFLFVLVGAEVKVGVIFDSGLLGVLIIAAGLIARSLGVVISTLGTDLTLKERIFCVVSYTPKATVQAAIGGIPLALGVKGGDLMLAIAVLSILVTAPLGALAIKILGNKFLHKENIEEVVSA</sequence>
<evidence type="ECO:0000256" key="4">
    <source>
        <dbReference type="ARBA" id="ARBA00023136"/>
    </source>
</evidence>
<feature type="transmembrane region" description="Helical" evidence="5">
    <location>
        <begin position="362"/>
        <end position="382"/>
    </location>
</feature>
<dbReference type="RefSeq" id="WP_343763037.1">
    <property type="nucleotide sequence ID" value="NZ_BAAACG010000015.1"/>
</dbReference>
<dbReference type="Pfam" id="PF00999">
    <property type="entry name" value="Na_H_Exchanger"/>
    <property type="match status" value="1"/>
</dbReference>
<evidence type="ECO:0000256" key="2">
    <source>
        <dbReference type="ARBA" id="ARBA00022692"/>
    </source>
</evidence>
<feature type="transmembrane region" description="Helical" evidence="5">
    <location>
        <begin position="87"/>
        <end position="107"/>
    </location>
</feature>
<feature type="transmembrane region" description="Helical" evidence="5">
    <location>
        <begin position="185"/>
        <end position="208"/>
    </location>
</feature>
<evidence type="ECO:0000256" key="1">
    <source>
        <dbReference type="ARBA" id="ARBA00004141"/>
    </source>
</evidence>
<comment type="caution">
    <text evidence="7">The sequence shown here is derived from an EMBL/GenBank/DDBJ whole genome shotgun (WGS) entry which is preliminary data.</text>
</comment>
<evidence type="ECO:0000256" key="3">
    <source>
        <dbReference type="ARBA" id="ARBA00022989"/>
    </source>
</evidence>
<feature type="transmembrane region" description="Helical" evidence="5">
    <location>
        <begin position="146"/>
        <end position="173"/>
    </location>
</feature>
<evidence type="ECO:0000313" key="7">
    <source>
        <dbReference type="EMBL" id="GAA0745188.1"/>
    </source>
</evidence>
<feature type="transmembrane region" description="Helical" evidence="5">
    <location>
        <begin position="220"/>
        <end position="237"/>
    </location>
</feature>
<evidence type="ECO:0000259" key="6">
    <source>
        <dbReference type="Pfam" id="PF00999"/>
    </source>
</evidence>
<feature type="transmembrane region" description="Helical" evidence="5">
    <location>
        <begin position="243"/>
        <end position="261"/>
    </location>
</feature>
<dbReference type="EMBL" id="BAAACG010000015">
    <property type="protein sequence ID" value="GAA0745188.1"/>
    <property type="molecule type" value="Genomic_DNA"/>
</dbReference>
<dbReference type="PANTHER" id="PTHR31102:SF1">
    <property type="entry name" value="CATION_H+ EXCHANGER DOMAIN-CONTAINING PROTEIN"/>
    <property type="match status" value="1"/>
</dbReference>
<reference evidence="7 8" key="1">
    <citation type="journal article" date="2019" name="Int. J. Syst. Evol. Microbiol.">
        <title>The Global Catalogue of Microorganisms (GCM) 10K type strain sequencing project: providing services to taxonomists for standard genome sequencing and annotation.</title>
        <authorList>
            <consortium name="The Broad Institute Genomics Platform"/>
            <consortium name="The Broad Institute Genome Sequencing Center for Infectious Disease"/>
            <person name="Wu L."/>
            <person name="Ma J."/>
        </authorList>
    </citation>
    <scope>NUCLEOTIDE SEQUENCE [LARGE SCALE GENOMIC DNA]</scope>
    <source>
        <strain evidence="7 8">JCM 1407</strain>
    </source>
</reference>
<feature type="transmembrane region" description="Helical" evidence="5">
    <location>
        <begin position="300"/>
        <end position="320"/>
    </location>
</feature>
<evidence type="ECO:0000313" key="8">
    <source>
        <dbReference type="Proteomes" id="UP001501510"/>
    </source>
</evidence>
<feature type="transmembrane region" description="Helical" evidence="5">
    <location>
        <begin position="27"/>
        <end position="45"/>
    </location>
</feature>
<feature type="domain" description="Cation/H+ exchanger transmembrane" evidence="6">
    <location>
        <begin position="8"/>
        <end position="385"/>
    </location>
</feature>
<keyword evidence="8" id="KW-1185">Reference proteome</keyword>
<dbReference type="Gene3D" id="1.20.1530.20">
    <property type="match status" value="1"/>
</dbReference>
<protein>
    <submittedName>
        <fullName evidence="7">Cation:proton antiporter</fullName>
    </submittedName>
</protein>
<feature type="transmembrane region" description="Helical" evidence="5">
    <location>
        <begin position="332"/>
        <end position="356"/>
    </location>
</feature>
<evidence type="ECO:0000256" key="5">
    <source>
        <dbReference type="SAM" id="Phobius"/>
    </source>
</evidence>
<accession>A0ABN1JRE1</accession>
<feature type="transmembrane region" description="Helical" evidence="5">
    <location>
        <begin position="113"/>
        <end position="134"/>
    </location>
</feature>
<dbReference type="InterPro" id="IPR006153">
    <property type="entry name" value="Cation/H_exchanger_TM"/>
</dbReference>
<comment type="subcellular location">
    <subcellularLocation>
        <location evidence="1">Membrane</location>
        <topology evidence="1">Multi-pass membrane protein</topology>
    </subcellularLocation>
</comment>
<name>A0ABN1JRE1_9CLOT</name>
<gene>
    <name evidence="7" type="ORF">GCM10008906_31120</name>
</gene>
<feature type="transmembrane region" description="Helical" evidence="5">
    <location>
        <begin position="273"/>
        <end position="294"/>
    </location>
</feature>
<dbReference type="PANTHER" id="PTHR31102">
    <property type="match status" value="1"/>
</dbReference>
<dbReference type="Proteomes" id="UP001501510">
    <property type="component" value="Unassembled WGS sequence"/>
</dbReference>
<dbReference type="InterPro" id="IPR051843">
    <property type="entry name" value="CPA1_transporter"/>
</dbReference>
<organism evidence="7 8">
    <name type="scientific">Clostridium oceanicum</name>
    <dbReference type="NCBI Taxonomy" id="1543"/>
    <lineage>
        <taxon>Bacteria</taxon>
        <taxon>Bacillati</taxon>
        <taxon>Bacillota</taxon>
        <taxon>Clostridia</taxon>
        <taxon>Eubacteriales</taxon>
        <taxon>Clostridiaceae</taxon>
        <taxon>Clostridium</taxon>
    </lineage>
</organism>